<gene>
    <name evidence="1" type="ORF">JQS30_09000</name>
</gene>
<dbReference type="SUPFAM" id="SSF81301">
    <property type="entry name" value="Nucleotidyltransferase"/>
    <property type="match status" value="1"/>
</dbReference>
<dbReference type="InterPro" id="IPR043519">
    <property type="entry name" value="NT_sf"/>
</dbReference>
<evidence type="ECO:0000313" key="1">
    <source>
        <dbReference type="EMBL" id="QSB03962.1"/>
    </source>
</evidence>
<dbReference type="EMBL" id="CP070496">
    <property type="protein sequence ID" value="QSB03962.1"/>
    <property type="molecule type" value="Genomic_DNA"/>
</dbReference>
<protein>
    <submittedName>
        <fullName evidence="1">Uncharacterized protein</fullName>
    </submittedName>
</protein>
<evidence type="ECO:0000313" key="2">
    <source>
        <dbReference type="Proteomes" id="UP000662939"/>
    </source>
</evidence>
<dbReference type="KEGG" id="nav:JQS30_09000"/>
<keyword evidence="2" id="KW-1185">Reference proteome</keyword>
<reference evidence="1" key="1">
    <citation type="submission" date="2021-02" db="EMBL/GenBank/DDBJ databases">
        <title>Natronoglycomyces albus gen. nov., sp. nov, a haloalkaliphilic actinobacterium from a soda solonchak soil.</title>
        <authorList>
            <person name="Sorokin D.Y."/>
            <person name="Khijniak T.V."/>
            <person name="Zakharycheva A.P."/>
            <person name="Boueva O.V."/>
            <person name="Ariskina E.V."/>
            <person name="Hahnke R.L."/>
            <person name="Bunk B."/>
            <person name="Sproer C."/>
            <person name="Schumann P."/>
            <person name="Evtushenko L.I."/>
            <person name="Kublanov I.V."/>
        </authorList>
    </citation>
    <scope>NUCLEOTIDE SEQUENCE</scope>
    <source>
        <strain evidence="1">DSM 106290</strain>
    </source>
</reference>
<dbReference type="SUPFAM" id="SSF52540">
    <property type="entry name" value="P-loop containing nucleoside triphosphate hydrolases"/>
    <property type="match status" value="2"/>
</dbReference>
<sequence>MSRFVALNGVDGVGKTTQARLMLRRAGPVLADAGRLDEYDARWGKLAPDLSRWWFETSSLGELAGLLADSYIARHDASVRSPVPVVVDRGVPMLEASLAATIAVRTKSESDVALDHARELLNPWRDRLQQLWEREHSVLLTHSDEPKDCVAVAIGRQESTTVTYERYLAHLCQIMCRQQEENMFTQVINTEGKSVVQVQGELREGLRAQGIHVENPWYERPLHIVALGGLSESGKSTAGAQLAHRHGFVRFKMGYLMDVAATRHGIARPYDEPAPTQAELVTDEVDRWLSAHHYQHAISIESLHSYDLALQLQKYWGPKLSTVYVDATEELRRHRSLSTDPHDVEVRDQVKKSRGADRIRHIADLRIGNNASQAHLGYHVARLANSTREKVRPRLTTVEALGLPATETQAVSEWIGSLTAGNDRQLVDLIAVTGSAGRTNFRTWWSDIDLLLIGTRYDMGKLLKVTRRLRRQLGNRHVGLTFLKPAEIECGALPSRVTHALRQISNGATGVQWRAENAVVPLISEEIDREATWADAQQTAMELRRALVDESTPRVLFKRAALLAKKVLVANGTTKEDDQDALRDYCALYSRSHPAELFVKARVYASHSRSLAETVLNAWSDIVDENGGRM</sequence>
<dbReference type="Gene3D" id="3.40.50.300">
    <property type="entry name" value="P-loop containing nucleotide triphosphate hydrolases"/>
    <property type="match status" value="1"/>
</dbReference>
<proteinExistence type="predicted"/>
<dbReference type="Proteomes" id="UP000662939">
    <property type="component" value="Chromosome"/>
</dbReference>
<dbReference type="InterPro" id="IPR027417">
    <property type="entry name" value="P-loop_NTPase"/>
</dbReference>
<dbReference type="AlphaFoldDB" id="A0A895XJH4"/>
<name>A0A895XJH4_9ACTN</name>
<accession>A0A895XJH4</accession>
<organism evidence="1 2">
    <name type="scientific">Natronoglycomyces albus</name>
    <dbReference type="NCBI Taxonomy" id="2811108"/>
    <lineage>
        <taxon>Bacteria</taxon>
        <taxon>Bacillati</taxon>
        <taxon>Actinomycetota</taxon>
        <taxon>Actinomycetes</taxon>
        <taxon>Glycomycetales</taxon>
        <taxon>Glycomycetaceae</taxon>
        <taxon>Natronoglycomyces</taxon>
    </lineage>
</organism>
<dbReference type="RefSeq" id="WP_213169960.1">
    <property type="nucleotide sequence ID" value="NZ_CP070496.1"/>
</dbReference>